<name>A0A1Y4R185_9ENTE</name>
<feature type="domain" description="Competence protein CoiA nuclease-like" evidence="1">
    <location>
        <begin position="59"/>
        <end position="206"/>
    </location>
</feature>
<evidence type="ECO:0000313" key="4">
    <source>
        <dbReference type="EMBL" id="OUQ10273.1"/>
    </source>
</evidence>
<dbReference type="EMBL" id="NFLC01000011">
    <property type="protein sequence ID" value="OUQ10273.1"/>
    <property type="molecule type" value="Genomic_DNA"/>
</dbReference>
<comment type="caution">
    <text evidence="4">The sequence shown here is derived from an EMBL/GenBank/DDBJ whole genome shotgun (WGS) entry which is preliminary data.</text>
</comment>
<protein>
    <submittedName>
        <fullName evidence="3">Competence protein CoiA family protein</fullName>
    </submittedName>
</protein>
<dbReference type="InterPro" id="IPR057253">
    <property type="entry name" value="CoiA-like_N"/>
</dbReference>
<gene>
    <name evidence="4" type="ORF">B5E88_06925</name>
    <name evidence="3" type="ORF">P7H47_06620</name>
</gene>
<feature type="domain" description="Competence protein CoiA-like N-terminal" evidence="2">
    <location>
        <begin position="14"/>
        <end position="54"/>
    </location>
</feature>
<reference evidence="4" key="2">
    <citation type="journal article" date="2018" name="BMC Genomics">
        <title>Whole genome sequencing and function prediction of 133 gut anaerobes isolated from chicken caecum in pure cultures.</title>
        <authorList>
            <person name="Medvecky M."/>
            <person name="Cejkova D."/>
            <person name="Polansky O."/>
            <person name="Karasova D."/>
            <person name="Kubasova T."/>
            <person name="Cizek A."/>
            <person name="Rychlik I."/>
        </authorList>
    </citation>
    <scope>NUCLEOTIDE SEQUENCE</scope>
    <source>
        <strain evidence="4">An144</strain>
    </source>
</reference>
<sequence>MLLAMNEQQIMTYAHQAKRSQHYFCPACKQQVQLKRGKHKIAHFAHFKHQACESFSEGETAEHLRAKNQLYQWLLQQNLPVQMEAYLPQLKQRPDLLVGKIAIEMQCSPLSTTRFQERNQGYFSENYHPWWLVGRKLQPKKHQLHPLMKAMICRSRKQTAFQFYGLDEKRNVLLYYSNLRWHYRRGYFYDCKELPLADLKLKSVFQLQLPPVQPFSWTVKEYQFYLQDQLFHRQQHIMDLQEFCYLHQHNLLALPGWCYLSSPYHVLFEHDLLILRMLYLQTDNYPSWLKALKNFSFTWDYPFLNQAEILEEIFIECEKLSANLFSNERDVL</sequence>
<dbReference type="Pfam" id="PF06054">
    <property type="entry name" value="CoiA_nuc"/>
    <property type="match status" value="1"/>
</dbReference>
<reference evidence="3" key="3">
    <citation type="submission" date="2023-03" db="EMBL/GenBank/DDBJ databases">
        <authorList>
            <person name="Shen W."/>
            <person name="Cai J."/>
        </authorList>
    </citation>
    <scope>NUCLEOTIDE SEQUENCE</scope>
    <source>
        <strain evidence="3">B245-2</strain>
    </source>
</reference>
<dbReference type="Proteomes" id="UP000196074">
    <property type="component" value="Unassembled WGS sequence"/>
</dbReference>
<evidence type="ECO:0000313" key="3">
    <source>
        <dbReference type="EMBL" id="MDT2796915.1"/>
    </source>
</evidence>
<evidence type="ECO:0000259" key="2">
    <source>
        <dbReference type="Pfam" id="PF25164"/>
    </source>
</evidence>
<evidence type="ECO:0000313" key="5">
    <source>
        <dbReference type="Proteomes" id="UP000196074"/>
    </source>
</evidence>
<dbReference type="Pfam" id="PF25164">
    <property type="entry name" value="CoiA_N"/>
    <property type="match status" value="1"/>
</dbReference>
<evidence type="ECO:0000259" key="1">
    <source>
        <dbReference type="Pfam" id="PF06054"/>
    </source>
</evidence>
<dbReference type="AlphaFoldDB" id="A0A1Y4R185"/>
<reference evidence="5" key="1">
    <citation type="submission" date="2017-04" db="EMBL/GenBank/DDBJ databases">
        <title>Function of individual gut microbiota members based on whole genome sequencing of pure cultures obtained from chicken caecum.</title>
        <authorList>
            <person name="Medvecky M."/>
            <person name="Cejkova D."/>
            <person name="Polansky O."/>
            <person name="Karasova D."/>
            <person name="Kubasova T."/>
            <person name="Cizek A."/>
            <person name="Rychlik I."/>
        </authorList>
    </citation>
    <scope>NUCLEOTIDE SEQUENCE [LARGE SCALE GENOMIC DNA]</scope>
    <source>
        <strain evidence="5">An144</strain>
    </source>
</reference>
<accession>A0A1Y4R185</accession>
<dbReference type="RefSeq" id="WP_047338812.1">
    <property type="nucleotide sequence ID" value="NZ_AP035890.1"/>
</dbReference>
<proteinExistence type="predicted"/>
<dbReference type="InterPro" id="IPR010330">
    <property type="entry name" value="CoiA_nuc"/>
</dbReference>
<organism evidence="4 5">
    <name type="scientific">Enterococcus cecorum</name>
    <dbReference type="NCBI Taxonomy" id="44008"/>
    <lineage>
        <taxon>Bacteria</taxon>
        <taxon>Bacillati</taxon>
        <taxon>Bacillota</taxon>
        <taxon>Bacilli</taxon>
        <taxon>Lactobacillales</taxon>
        <taxon>Enterococcaceae</taxon>
        <taxon>Enterococcus</taxon>
    </lineage>
</organism>
<dbReference type="EMBL" id="JARQBI010000013">
    <property type="protein sequence ID" value="MDT2796915.1"/>
    <property type="molecule type" value="Genomic_DNA"/>
</dbReference>
<dbReference type="Proteomes" id="UP001255696">
    <property type="component" value="Unassembled WGS sequence"/>
</dbReference>